<dbReference type="AlphaFoldDB" id="A0A2H3BRY8"/>
<evidence type="ECO:0000313" key="2">
    <source>
        <dbReference type="Proteomes" id="UP000218334"/>
    </source>
</evidence>
<keyword evidence="2" id="KW-1185">Reference proteome</keyword>
<name>A0A2H3BRY8_9AGAR</name>
<accession>A0A2H3BRY8</accession>
<evidence type="ECO:0000313" key="1">
    <source>
        <dbReference type="EMBL" id="PBK67347.1"/>
    </source>
</evidence>
<sequence length="185" mass="20647">MLFADDTTVYLAKTDNMWCSASGAKFNIEKTKVILIGSSEYCNTVLAMRKLSARQESISGDIHIVQDGDTIRILGAFIENNIDRAAPWSLILDRLAQGMPNTVQLQLQKMIGNFTWDNQRKVLVNPTILAAAINKGGMQVLNISIRNQVIKVMRLQSYLSLDANRPKAAYRNLRSAAMMNTILQT</sequence>
<reference evidence="2" key="1">
    <citation type="journal article" date="2017" name="Nat. Ecol. Evol.">
        <title>Genome expansion and lineage-specific genetic innovations in the forest pathogenic fungi Armillaria.</title>
        <authorList>
            <person name="Sipos G."/>
            <person name="Prasanna A.N."/>
            <person name="Walter M.C."/>
            <person name="O'Connor E."/>
            <person name="Balint B."/>
            <person name="Krizsan K."/>
            <person name="Kiss B."/>
            <person name="Hess J."/>
            <person name="Varga T."/>
            <person name="Slot J."/>
            <person name="Riley R."/>
            <person name="Boka B."/>
            <person name="Rigling D."/>
            <person name="Barry K."/>
            <person name="Lee J."/>
            <person name="Mihaltcheva S."/>
            <person name="LaButti K."/>
            <person name="Lipzen A."/>
            <person name="Waldron R."/>
            <person name="Moloney N.M."/>
            <person name="Sperisen C."/>
            <person name="Kredics L."/>
            <person name="Vagvoelgyi C."/>
            <person name="Patrignani A."/>
            <person name="Fitzpatrick D."/>
            <person name="Nagy I."/>
            <person name="Doyle S."/>
            <person name="Anderson J.B."/>
            <person name="Grigoriev I.V."/>
            <person name="Gueldener U."/>
            <person name="Muensterkoetter M."/>
            <person name="Nagy L.G."/>
        </authorList>
    </citation>
    <scope>NUCLEOTIDE SEQUENCE [LARGE SCALE GENOMIC DNA]</scope>
    <source>
        <strain evidence="2">28-4</strain>
    </source>
</reference>
<protein>
    <submittedName>
        <fullName evidence="1">Uncharacterized protein</fullName>
    </submittedName>
</protein>
<organism evidence="1 2">
    <name type="scientific">Armillaria solidipes</name>
    <dbReference type="NCBI Taxonomy" id="1076256"/>
    <lineage>
        <taxon>Eukaryota</taxon>
        <taxon>Fungi</taxon>
        <taxon>Dikarya</taxon>
        <taxon>Basidiomycota</taxon>
        <taxon>Agaricomycotina</taxon>
        <taxon>Agaricomycetes</taxon>
        <taxon>Agaricomycetidae</taxon>
        <taxon>Agaricales</taxon>
        <taxon>Marasmiineae</taxon>
        <taxon>Physalacriaceae</taxon>
        <taxon>Armillaria</taxon>
    </lineage>
</organism>
<dbReference type="Proteomes" id="UP000218334">
    <property type="component" value="Unassembled WGS sequence"/>
</dbReference>
<gene>
    <name evidence="1" type="ORF">ARMSODRAFT_989179</name>
</gene>
<proteinExistence type="predicted"/>
<dbReference type="EMBL" id="KZ293437">
    <property type="protein sequence ID" value="PBK67347.1"/>
    <property type="molecule type" value="Genomic_DNA"/>
</dbReference>